<keyword evidence="2" id="KW-0645">Protease</keyword>
<dbReference type="Proteomes" id="UP000027931">
    <property type="component" value="Unassembled WGS sequence"/>
</dbReference>
<dbReference type="RefSeq" id="WP_038084183.1">
    <property type="nucleotide sequence ID" value="NZ_JMIR01000002.1"/>
</dbReference>
<evidence type="ECO:0000256" key="2">
    <source>
        <dbReference type="ARBA" id="ARBA00022670"/>
    </source>
</evidence>
<dbReference type="InterPro" id="IPR001940">
    <property type="entry name" value="Peptidase_S1C"/>
</dbReference>
<reference evidence="7 8" key="1">
    <citation type="journal article" date="2013" name="Int. J. Syst. Evol. Microbiol.">
        <title>Tumebacillus flagellatus sp. nov., an alpha-amylase/pullulanase-producing bacterium isolated from cassava wastewater.</title>
        <authorList>
            <person name="Wang Q."/>
            <person name="Xie N."/>
            <person name="Qin Y."/>
            <person name="Shen N."/>
            <person name="Zhu J."/>
            <person name="Mi H."/>
            <person name="Huang R."/>
        </authorList>
    </citation>
    <scope>NUCLEOTIDE SEQUENCE [LARGE SCALE GENOMIC DNA]</scope>
    <source>
        <strain evidence="7 8">GST4</strain>
    </source>
</reference>
<dbReference type="InterPro" id="IPR009003">
    <property type="entry name" value="Peptidase_S1_PA"/>
</dbReference>
<dbReference type="GO" id="GO:0006508">
    <property type="term" value="P:proteolysis"/>
    <property type="evidence" value="ECO:0007669"/>
    <property type="project" value="UniProtKB-KW"/>
</dbReference>
<evidence type="ECO:0000256" key="1">
    <source>
        <dbReference type="ARBA" id="ARBA00010541"/>
    </source>
</evidence>
<evidence type="ECO:0000259" key="6">
    <source>
        <dbReference type="SMART" id="SM00228"/>
    </source>
</evidence>
<accession>A0A074LWI0</accession>
<feature type="transmembrane region" description="Helical" evidence="5">
    <location>
        <begin position="20"/>
        <end position="41"/>
    </location>
</feature>
<proteinExistence type="inferred from homology"/>
<organism evidence="7 8">
    <name type="scientific">Tumebacillus flagellatus</name>
    <dbReference type="NCBI Taxonomy" id="1157490"/>
    <lineage>
        <taxon>Bacteria</taxon>
        <taxon>Bacillati</taxon>
        <taxon>Bacillota</taxon>
        <taxon>Bacilli</taxon>
        <taxon>Bacillales</taxon>
        <taxon>Alicyclobacillaceae</taxon>
        <taxon>Tumebacillus</taxon>
    </lineage>
</organism>
<keyword evidence="5" id="KW-0472">Membrane</keyword>
<dbReference type="Pfam" id="PF13365">
    <property type="entry name" value="Trypsin_2"/>
    <property type="match status" value="1"/>
</dbReference>
<dbReference type="PRINTS" id="PR00834">
    <property type="entry name" value="PROTEASES2C"/>
</dbReference>
<sequence>MGFYDDFDNKPKKKSGGNLTSWVAVALVSAVIGSGTTLVMVPKLINANVINVNGNNSSSHTSTTAGSTAIGNATNMSVNVNTGITEAVNKVKPAIVGVSNMQKQKDFFGRTKTNEDEVGTGSGVLFDAKGYIITNNHVVDGADDVQVSLPDGKKIQAKVLGTDFYTDLAVLKVDPNDVKDITPAKLGNSDSLTIGEPAIAIGNPLGAKFAQTVTVGVISALNRELPVTDEQSGQEVYSMNVIQTDAAINPGNSGGALVNINGEVVGINSAKIATSGVEGIGFSIPITEAEPIVQQLIDKGKIDRPVMGITPVNLSDLSARQKPADVSVDTGVVIYDISDYAKKAGLAVGDVITKIDDTQVDDQIALRKALYKKQPGDKITVEFYRGKDKKTITMTLGKQGDVK</sequence>
<dbReference type="InterPro" id="IPR051201">
    <property type="entry name" value="Chloro_Bact_Ser_Proteases"/>
</dbReference>
<evidence type="ECO:0000256" key="5">
    <source>
        <dbReference type="SAM" id="Phobius"/>
    </source>
</evidence>
<keyword evidence="4" id="KW-0720">Serine protease</keyword>
<dbReference type="InterPro" id="IPR001478">
    <property type="entry name" value="PDZ"/>
</dbReference>
<dbReference type="AlphaFoldDB" id="A0A074LWI0"/>
<dbReference type="eggNOG" id="COG0265">
    <property type="taxonomic scope" value="Bacteria"/>
</dbReference>
<keyword evidence="3" id="KW-0378">Hydrolase</keyword>
<dbReference type="STRING" id="1157490.EL26_02945"/>
<gene>
    <name evidence="7" type="ORF">EL26_02945</name>
</gene>
<dbReference type="EMBL" id="JMIR01000002">
    <property type="protein sequence ID" value="KEO84970.1"/>
    <property type="molecule type" value="Genomic_DNA"/>
</dbReference>
<evidence type="ECO:0000313" key="8">
    <source>
        <dbReference type="Proteomes" id="UP000027931"/>
    </source>
</evidence>
<dbReference type="Pfam" id="PF13180">
    <property type="entry name" value="PDZ_2"/>
    <property type="match status" value="1"/>
</dbReference>
<dbReference type="Gene3D" id="2.40.10.10">
    <property type="entry name" value="Trypsin-like serine proteases"/>
    <property type="match status" value="2"/>
</dbReference>
<dbReference type="GO" id="GO:0004252">
    <property type="term" value="F:serine-type endopeptidase activity"/>
    <property type="evidence" value="ECO:0007669"/>
    <property type="project" value="InterPro"/>
</dbReference>
<keyword evidence="8" id="KW-1185">Reference proteome</keyword>
<evidence type="ECO:0000256" key="4">
    <source>
        <dbReference type="ARBA" id="ARBA00022825"/>
    </source>
</evidence>
<dbReference type="PANTHER" id="PTHR43343:SF3">
    <property type="entry name" value="PROTEASE DO-LIKE 8, CHLOROPLASTIC"/>
    <property type="match status" value="1"/>
</dbReference>
<dbReference type="Gene3D" id="2.30.42.10">
    <property type="match status" value="1"/>
</dbReference>
<keyword evidence="5" id="KW-1133">Transmembrane helix</keyword>
<keyword evidence="5" id="KW-0812">Transmembrane</keyword>
<name>A0A074LWI0_9BACL</name>
<comment type="similarity">
    <text evidence="1">Belongs to the peptidase S1C family.</text>
</comment>
<evidence type="ECO:0000256" key="3">
    <source>
        <dbReference type="ARBA" id="ARBA00022801"/>
    </source>
</evidence>
<dbReference type="PANTHER" id="PTHR43343">
    <property type="entry name" value="PEPTIDASE S12"/>
    <property type="match status" value="1"/>
</dbReference>
<dbReference type="OrthoDB" id="9758917at2"/>
<feature type="domain" description="PDZ" evidence="6">
    <location>
        <begin position="305"/>
        <end position="387"/>
    </location>
</feature>
<dbReference type="SMART" id="SM00228">
    <property type="entry name" value="PDZ"/>
    <property type="match status" value="1"/>
</dbReference>
<dbReference type="InterPro" id="IPR036034">
    <property type="entry name" value="PDZ_sf"/>
</dbReference>
<evidence type="ECO:0000313" key="7">
    <source>
        <dbReference type="EMBL" id="KEO84970.1"/>
    </source>
</evidence>
<dbReference type="SUPFAM" id="SSF50156">
    <property type="entry name" value="PDZ domain-like"/>
    <property type="match status" value="1"/>
</dbReference>
<dbReference type="InterPro" id="IPR043504">
    <property type="entry name" value="Peptidase_S1_PA_chymotrypsin"/>
</dbReference>
<protein>
    <recommendedName>
        <fullName evidence="6">PDZ domain-containing protein</fullName>
    </recommendedName>
</protein>
<comment type="caution">
    <text evidence="7">The sequence shown here is derived from an EMBL/GenBank/DDBJ whole genome shotgun (WGS) entry which is preliminary data.</text>
</comment>
<dbReference type="SUPFAM" id="SSF50494">
    <property type="entry name" value="Trypsin-like serine proteases"/>
    <property type="match status" value="1"/>
</dbReference>